<dbReference type="SUPFAM" id="SSF51905">
    <property type="entry name" value="FAD/NAD(P)-binding domain"/>
    <property type="match status" value="1"/>
</dbReference>
<dbReference type="Gene3D" id="3.10.20.440">
    <property type="entry name" value="2Fe-2S iron-sulphur cluster binding domain, sarcosine oxidase, alpha subunit, N-terminal domain"/>
    <property type="match status" value="1"/>
</dbReference>
<accession>A0A1I5JVG5</accession>
<evidence type="ECO:0000313" key="8">
    <source>
        <dbReference type="Proteomes" id="UP000199236"/>
    </source>
</evidence>
<name>A0A1I5JVG5_9HYPH</name>
<evidence type="ECO:0000259" key="5">
    <source>
        <dbReference type="Pfam" id="PF08669"/>
    </source>
</evidence>
<dbReference type="EMBL" id="FOVR01000012">
    <property type="protein sequence ID" value="SFO76768.1"/>
    <property type="molecule type" value="Genomic_DNA"/>
</dbReference>
<dbReference type="InterPro" id="IPR042204">
    <property type="entry name" value="2Fe-2S-bd_N"/>
</dbReference>
<dbReference type="InterPro" id="IPR013977">
    <property type="entry name" value="GcvT_C"/>
</dbReference>
<evidence type="ECO:0000256" key="1">
    <source>
        <dbReference type="ARBA" id="ARBA00008609"/>
    </source>
</evidence>
<organism evidence="7 8">
    <name type="scientific">Cohaesibacter marisflavi</name>
    <dbReference type="NCBI Taxonomy" id="655353"/>
    <lineage>
        <taxon>Bacteria</taxon>
        <taxon>Pseudomonadati</taxon>
        <taxon>Pseudomonadota</taxon>
        <taxon>Alphaproteobacteria</taxon>
        <taxon>Hyphomicrobiales</taxon>
        <taxon>Cohaesibacteraceae</taxon>
    </lineage>
</organism>
<dbReference type="PRINTS" id="PR00368">
    <property type="entry name" value="FADPNR"/>
</dbReference>
<comment type="similarity">
    <text evidence="1">Belongs to the GcvT family.</text>
</comment>
<keyword evidence="8" id="KW-1185">Reference proteome</keyword>
<dbReference type="Pfam" id="PF08669">
    <property type="entry name" value="GCV_T_C"/>
    <property type="match status" value="1"/>
</dbReference>
<dbReference type="InterPro" id="IPR006222">
    <property type="entry name" value="GCVT_N"/>
</dbReference>
<dbReference type="GO" id="GO:0008115">
    <property type="term" value="F:sarcosine oxidase activity"/>
    <property type="evidence" value="ECO:0007669"/>
    <property type="project" value="InterPro"/>
</dbReference>
<dbReference type="Gene3D" id="3.30.1360.120">
    <property type="entry name" value="Probable tRNA modification gtpase trme, domain 1"/>
    <property type="match status" value="1"/>
</dbReference>
<dbReference type="STRING" id="655353.SAMN04488056_112120"/>
<dbReference type="Pfam" id="PF01571">
    <property type="entry name" value="GCV_T"/>
    <property type="match status" value="1"/>
</dbReference>
<evidence type="ECO:0000259" key="3">
    <source>
        <dbReference type="Pfam" id="PF01571"/>
    </source>
</evidence>
<feature type="domain" description="FAD/NAD(P)-binding" evidence="4">
    <location>
        <begin position="170"/>
        <end position="440"/>
    </location>
</feature>
<dbReference type="GO" id="GO:0046653">
    <property type="term" value="P:tetrahydrofolate metabolic process"/>
    <property type="evidence" value="ECO:0007669"/>
    <property type="project" value="InterPro"/>
</dbReference>
<feature type="domain" description="SoxA A3" evidence="6">
    <location>
        <begin position="522"/>
        <end position="604"/>
    </location>
</feature>
<dbReference type="PANTHER" id="PTHR43757:SF2">
    <property type="entry name" value="AMINOMETHYLTRANSFERASE, MITOCHONDRIAL"/>
    <property type="match status" value="1"/>
</dbReference>
<dbReference type="InterPro" id="IPR027266">
    <property type="entry name" value="TrmE/GcvT-like"/>
</dbReference>
<dbReference type="Proteomes" id="UP000199236">
    <property type="component" value="Unassembled WGS sequence"/>
</dbReference>
<evidence type="ECO:0000259" key="6">
    <source>
        <dbReference type="Pfam" id="PF17806"/>
    </source>
</evidence>
<dbReference type="InterPro" id="IPR029043">
    <property type="entry name" value="GcvT/YgfZ_C"/>
</dbReference>
<dbReference type="SUPFAM" id="SSF103025">
    <property type="entry name" value="Folate-binding domain"/>
    <property type="match status" value="1"/>
</dbReference>
<dbReference type="InterPro" id="IPR036188">
    <property type="entry name" value="FAD/NAD-bd_sf"/>
</dbReference>
<dbReference type="OrthoDB" id="5287468at2"/>
<dbReference type="SUPFAM" id="SSF101790">
    <property type="entry name" value="Aminomethyltransferase beta-barrel domain"/>
    <property type="match status" value="1"/>
</dbReference>
<reference evidence="7 8" key="1">
    <citation type="submission" date="2016-10" db="EMBL/GenBank/DDBJ databases">
        <authorList>
            <person name="de Groot N.N."/>
        </authorList>
    </citation>
    <scope>NUCLEOTIDE SEQUENCE [LARGE SCALE GENOMIC DNA]</scope>
    <source>
        <strain evidence="7 8">CGMCC 1.9157</strain>
    </source>
</reference>
<dbReference type="RefSeq" id="WP_090074801.1">
    <property type="nucleotide sequence ID" value="NZ_FOVR01000012.1"/>
</dbReference>
<evidence type="ECO:0000256" key="2">
    <source>
        <dbReference type="ARBA" id="ARBA00023002"/>
    </source>
</evidence>
<dbReference type="InterPro" id="IPR006277">
    <property type="entry name" value="Sarcosine_oxidase_asu"/>
</dbReference>
<evidence type="ECO:0000313" key="7">
    <source>
        <dbReference type="EMBL" id="SFO76768.1"/>
    </source>
</evidence>
<dbReference type="PANTHER" id="PTHR43757">
    <property type="entry name" value="AMINOMETHYLTRANSFERASE"/>
    <property type="match status" value="1"/>
</dbReference>
<dbReference type="PIRSF" id="PIRSF037980">
    <property type="entry name" value="SoxA"/>
    <property type="match status" value="1"/>
</dbReference>
<dbReference type="InterPro" id="IPR028896">
    <property type="entry name" value="GcvT/YgfZ/DmdA"/>
</dbReference>
<dbReference type="Pfam" id="PF13510">
    <property type="entry name" value="Fer2_4"/>
    <property type="match status" value="1"/>
</dbReference>
<sequence length="1003" mass="109602">MSVNRLPSSGRINRDVPIRLRFNGTYYLGYEGDTLASALLANDIHLVARSMKYARPRGIMTAGPEEPNAIMQINVSNRSEPNPKATETYLHPGLIAASVNAWPSLRYDARRLSGIAQRLMSAGFYYKTMFGSSTLWQKVFEPIIRRSAGLGKAPSDPDPDVYDHMHRHVDLMVVGAGPAGLAAARDAALSGARVALVDALPEFGGSLLSQNRTIDKISGMDWVSGVTSELETCDTALLLPNTTAIGYFDQNYIIAIERRLDHKGEASTPANVRERLWHIRADKVILATGSHERPLVFSDNDRPGIMLAGAVQSYVNRFAVLPGKSAILFANNDAAYEAALDFKKAGGDLVAVIDPRQEPQGPLVEELFATGTRLLSGHVVTATLGVNRFKGVNAAPWNGHAITGKEERFEADILMMSGGWSPAVHLFSQASGKLRYDAEICAFVPDIYGQKECSVIGAANGDFSLNEALRAGSRESIKAATAYGKPTRKTARRYAVEEPDTGVSEACWQVPAQNPADQGKLKQFVDFQNDTTAADIALAKREGFDSVEHMKRYTLSGFGTDQGKTGNINALAILARQTASSIEETGTTTFRPPYTPVSFGAVAGRFVGPLTDPVRTTPMHEAHVKAGALFENVGQWNRPWYYARAGEDMDAAVRRECKAVRKGVGMLDVSTLGKIDIQGPDAREFINRLYTNSVTNLKPGNCRYGIMCGEDGMVLDDGVITCLDDTHFVTTTTTAGAAHVLSHMEDYLETEWPDLKVYCTSITEEWATIAINGPKARDVMERLNADEDWSAKAFPFLTHKEVQIGGVMARIFRISFTGELAYEINIPARYGLALWSHVANVGQEWDITPYGTEAMHILRAEKGYILVGQDTDGSQTPQDLGLNWIVSTNKPDFIGMRSHARPDTVRSDRKQLVGLMTESPEFVLEEGAQIVENPDAPTPIPMVGHVTSSYWSEHLGHSIALALIQGGLGRKGEQLHSFSLGNWHKVTIVDPIFYDIEGAHRDG</sequence>
<evidence type="ECO:0000259" key="4">
    <source>
        <dbReference type="Pfam" id="PF07992"/>
    </source>
</evidence>
<dbReference type="Gene3D" id="3.50.50.60">
    <property type="entry name" value="FAD/NAD(P)-binding domain"/>
    <property type="match status" value="2"/>
</dbReference>
<dbReference type="InterPro" id="IPR041117">
    <property type="entry name" value="SoxA_A3"/>
</dbReference>
<dbReference type="Pfam" id="PF07992">
    <property type="entry name" value="Pyr_redox_2"/>
    <property type="match status" value="1"/>
</dbReference>
<gene>
    <name evidence="7" type="ORF">SAMN04488056_112120</name>
</gene>
<dbReference type="AlphaFoldDB" id="A0A1I5JVG5"/>
<feature type="domain" description="GCVT N-terminal" evidence="3">
    <location>
        <begin position="619"/>
        <end position="890"/>
    </location>
</feature>
<protein>
    <submittedName>
        <fullName evidence="7">Sarcosine oxidase subunit alpha</fullName>
    </submittedName>
</protein>
<dbReference type="Pfam" id="PF17806">
    <property type="entry name" value="SO_alpha_A3"/>
    <property type="match status" value="1"/>
</dbReference>
<proteinExistence type="inferred from homology"/>
<keyword evidence="2" id="KW-0560">Oxidoreductase</keyword>
<dbReference type="PRINTS" id="PR00411">
    <property type="entry name" value="PNDRDTASEI"/>
</dbReference>
<feature type="domain" description="Aminomethyltransferase C-terminal" evidence="5">
    <location>
        <begin position="910"/>
        <end position="995"/>
    </location>
</feature>
<dbReference type="InterPro" id="IPR023753">
    <property type="entry name" value="FAD/NAD-binding_dom"/>
</dbReference>
<dbReference type="NCBIfam" id="TIGR01372">
    <property type="entry name" value="soxA"/>
    <property type="match status" value="1"/>
</dbReference>